<evidence type="ECO:0000256" key="2">
    <source>
        <dbReference type="ARBA" id="ARBA00022448"/>
    </source>
</evidence>
<dbReference type="GO" id="GO:0005886">
    <property type="term" value="C:plasma membrane"/>
    <property type="evidence" value="ECO:0007669"/>
    <property type="project" value="UniProtKB-SubCell"/>
</dbReference>
<feature type="transmembrane region" description="Helical" evidence="7">
    <location>
        <begin position="214"/>
        <end position="236"/>
    </location>
</feature>
<proteinExistence type="predicted"/>
<dbReference type="Proteomes" id="UP000176005">
    <property type="component" value="Unassembled WGS sequence"/>
</dbReference>
<reference evidence="8 9" key="1">
    <citation type="journal article" date="2016" name="Front. Microbiol.">
        <title>Comparative Genomics Analysis of Streptomyces Species Reveals Their Adaptation to the Marine Environment and Their Diversity at the Genomic Level.</title>
        <authorList>
            <person name="Tian X."/>
            <person name="Zhang Z."/>
            <person name="Yang T."/>
            <person name="Chen M."/>
            <person name="Li J."/>
            <person name="Chen F."/>
            <person name="Yang J."/>
            <person name="Li W."/>
            <person name="Zhang B."/>
            <person name="Zhang Z."/>
            <person name="Wu J."/>
            <person name="Zhang C."/>
            <person name="Long L."/>
            <person name="Xiao J."/>
        </authorList>
    </citation>
    <scope>NUCLEOTIDE SEQUENCE [LARGE SCALE GENOMIC DNA]</scope>
    <source>
        <strain evidence="8 9">SCSIO 10429</strain>
    </source>
</reference>
<evidence type="ECO:0000256" key="4">
    <source>
        <dbReference type="ARBA" id="ARBA00022692"/>
    </source>
</evidence>
<dbReference type="GO" id="GO:0022857">
    <property type="term" value="F:transmembrane transporter activity"/>
    <property type="evidence" value="ECO:0007669"/>
    <property type="project" value="InterPro"/>
</dbReference>
<accession>A0A1E7LA47</accession>
<evidence type="ECO:0000256" key="7">
    <source>
        <dbReference type="SAM" id="Phobius"/>
    </source>
</evidence>
<dbReference type="PANTHER" id="PTHR23517">
    <property type="entry name" value="RESISTANCE PROTEIN MDTM, PUTATIVE-RELATED-RELATED"/>
    <property type="match status" value="1"/>
</dbReference>
<feature type="transmembrane region" description="Helical" evidence="7">
    <location>
        <begin position="163"/>
        <end position="182"/>
    </location>
</feature>
<evidence type="ECO:0000256" key="1">
    <source>
        <dbReference type="ARBA" id="ARBA00004651"/>
    </source>
</evidence>
<dbReference type="SUPFAM" id="SSF103473">
    <property type="entry name" value="MFS general substrate transporter"/>
    <property type="match status" value="1"/>
</dbReference>
<name>A0A1E7LA47_9ACTN</name>
<feature type="transmembrane region" description="Helical" evidence="7">
    <location>
        <begin position="101"/>
        <end position="122"/>
    </location>
</feature>
<keyword evidence="5 7" id="KW-1133">Transmembrane helix</keyword>
<dbReference type="PATRIC" id="fig|518642.10.peg.6889"/>
<dbReference type="PANTHER" id="PTHR23517:SF3">
    <property type="entry name" value="INTEGRAL MEMBRANE TRANSPORT PROTEIN"/>
    <property type="match status" value="1"/>
</dbReference>
<comment type="subcellular location">
    <subcellularLocation>
        <location evidence="1">Cell membrane</location>
        <topology evidence="1">Multi-pass membrane protein</topology>
    </subcellularLocation>
</comment>
<dbReference type="EMBL" id="LJGW01000111">
    <property type="protein sequence ID" value="OEV12863.1"/>
    <property type="molecule type" value="Genomic_DNA"/>
</dbReference>
<dbReference type="AlphaFoldDB" id="A0A1E7LA47"/>
<feature type="transmembrane region" description="Helical" evidence="7">
    <location>
        <begin position="248"/>
        <end position="270"/>
    </location>
</feature>
<feature type="transmembrane region" description="Helical" evidence="7">
    <location>
        <begin position="12"/>
        <end position="34"/>
    </location>
</feature>
<keyword evidence="9" id="KW-1185">Reference proteome</keyword>
<keyword evidence="3" id="KW-1003">Cell membrane</keyword>
<evidence type="ECO:0000256" key="6">
    <source>
        <dbReference type="ARBA" id="ARBA00023136"/>
    </source>
</evidence>
<keyword evidence="4 7" id="KW-0812">Transmembrane</keyword>
<dbReference type="InterPro" id="IPR036259">
    <property type="entry name" value="MFS_trans_sf"/>
</dbReference>
<evidence type="ECO:0000313" key="9">
    <source>
        <dbReference type="Proteomes" id="UP000176005"/>
    </source>
</evidence>
<dbReference type="RefSeq" id="WP_070015724.1">
    <property type="nucleotide sequence ID" value="NZ_LJGW01000111.1"/>
</dbReference>
<sequence>MPVSQAARTWLPAASALYVAGWGASQFAPLAVVYRVQEGWAALAVATMFTLYLVGLVPGLLLGGRIADRYGRRRVVRGALAVSSAASALLAAAAVSEDAVYPSRLATGFAAGIVLSAGATWLEEISEAGGQDAGNRRALYATGAGFASGALAAGCVAEWLPQPMVLPCLLHSLLVLLVCCATRRAPETAASREDGTAPPRPPRMRWTIVTHPRFVLVVLPASPAAFAAATVAYVVLPPLVIDQVHGHAPMFSGLVVGVTIAVGVAVQPLATWLDQAGSARSTLVAMATVVVGLLAGAVAVSLDSPLLVLPAAVVLGAGYGLTLASGLKEIERLAHGPALPTASSVYQGATHSGFLAPLLLAMSAGAAPYPALLVGLAAVGVLLLGITAYYSRRHLPAVAGGAPGR</sequence>
<organism evidence="8 9">
    <name type="scientific">Streptomyces nanshensis</name>
    <dbReference type="NCBI Taxonomy" id="518642"/>
    <lineage>
        <taxon>Bacteria</taxon>
        <taxon>Bacillati</taxon>
        <taxon>Actinomycetota</taxon>
        <taxon>Actinomycetes</taxon>
        <taxon>Kitasatosporales</taxon>
        <taxon>Streptomycetaceae</taxon>
        <taxon>Streptomyces</taxon>
    </lineage>
</organism>
<dbReference type="InterPro" id="IPR011701">
    <property type="entry name" value="MFS"/>
</dbReference>
<gene>
    <name evidence="8" type="ORF">AN218_06610</name>
</gene>
<dbReference type="Gene3D" id="1.20.1250.20">
    <property type="entry name" value="MFS general substrate transporter like domains"/>
    <property type="match status" value="1"/>
</dbReference>
<comment type="caution">
    <text evidence="8">The sequence shown here is derived from an EMBL/GenBank/DDBJ whole genome shotgun (WGS) entry which is preliminary data.</text>
</comment>
<evidence type="ECO:0000256" key="5">
    <source>
        <dbReference type="ARBA" id="ARBA00022989"/>
    </source>
</evidence>
<dbReference type="Pfam" id="PF07690">
    <property type="entry name" value="MFS_1"/>
    <property type="match status" value="1"/>
</dbReference>
<evidence type="ECO:0000256" key="3">
    <source>
        <dbReference type="ARBA" id="ARBA00022475"/>
    </source>
</evidence>
<feature type="transmembrane region" description="Helical" evidence="7">
    <location>
        <begin position="40"/>
        <end position="63"/>
    </location>
</feature>
<feature type="transmembrane region" description="Helical" evidence="7">
    <location>
        <begin position="75"/>
        <end position="95"/>
    </location>
</feature>
<dbReference type="InterPro" id="IPR050171">
    <property type="entry name" value="MFS_Transporters"/>
</dbReference>
<feature type="transmembrane region" description="Helical" evidence="7">
    <location>
        <begin position="282"/>
        <end position="300"/>
    </location>
</feature>
<keyword evidence="2" id="KW-0813">Transport</keyword>
<feature type="transmembrane region" description="Helical" evidence="7">
    <location>
        <begin position="371"/>
        <end position="390"/>
    </location>
</feature>
<protein>
    <submittedName>
        <fullName evidence="8">MFS transporter permease</fullName>
    </submittedName>
</protein>
<evidence type="ECO:0000313" key="8">
    <source>
        <dbReference type="EMBL" id="OEV12863.1"/>
    </source>
</evidence>
<keyword evidence="6 7" id="KW-0472">Membrane</keyword>
<feature type="transmembrane region" description="Helical" evidence="7">
    <location>
        <begin position="138"/>
        <end position="157"/>
    </location>
</feature>